<feature type="transmembrane region" description="Helical" evidence="1">
    <location>
        <begin position="166"/>
        <end position="187"/>
    </location>
</feature>
<name>A0A0L6W0P2_9FIRM</name>
<evidence type="ECO:0000256" key="1">
    <source>
        <dbReference type="SAM" id="Phobius"/>
    </source>
</evidence>
<comment type="caution">
    <text evidence="2">The sequence shown here is derived from an EMBL/GenBank/DDBJ whole genome shotgun (WGS) entry which is preliminary data.</text>
</comment>
<keyword evidence="1" id="KW-0472">Membrane</keyword>
<dbReference type="PATRIC" id="fig|281456.6.peg.2387"/>
<dbReference type="AlphaFoldDB" id="A0A0L6W0P2"/>
<evidence type="ECO:0000313" key="2">
    <source>
        <dbReference type="EMBL" id="KNZ69152.1"/>
    </source>
</evidence>
<dbReference type="Proteomes" id="UP000037175">
    <property type="component" value="Unassembled WGS sequence"/>
</dbReference>
<gene>
    <name evidence="2" type="ORF">Tfer_2257</name>
</gene>
<feature type="transmembrane region" description="Helical" evidence="1">
    <location>
        <begin position="193"/>
        <end position="218"/>
    </location>
</feature>
<protein>
    <submittedName>
        <fullName evidence="2">Uncharacterized protein</fullName>
    </submittedName>
</protein>
<evidence type="ECO:0000313" key="3">
    <source>
        <dbReference type="Proteomes" id="UP000037175"/>
    </source>
</evidence>
<accession>A0A0L6W0P2</accession>
<keyword evidence="1" id="KW-1133">Transmembrane helix</keyword>
<proteinExistence type="predicted"/>
<keyword evidence="3" id="KW-1185">Reference proteome</keyword>
<sequence length="280" mass="29025" precursor="true">MNKTIVIIVLLVGLLFSLPVAVFAAGPGLGQKIVAYQETLVPEGQIVKNVLLVGKDGIIAGQVNDEVIVIKGSLTLKSSAKVADRVFVIGGDIKQEPGAQVGKGVFNISTSNATVNSFMLGLVTFAGIELIKLVLSGSLILAALIVILVAPAAAENSAAKLKGAMFKSAILGILGLICFGLLIAVLTKLLWGIPLAVSILLLLIVLIIIGYTGMSLVFGELFKKGLDSSLQSPLIITAIGSLLLVAMLNLPIVGPIWAVIVIIFALGATIQILFKKKAAD</sequence>
<reference evidence="3" key="1">
    <citation type="submission" date="2015-07" db="EMBL/GenBank/DDBJ databases">
        <title>Complete Genome of Thermincola ferriacetica strain Z-0001T.</title>
        <authorList>
            <person name="Lusk B."/>
            <person name="Badalamenti J.P."/>
            <person name="Parameswaran P."/>
            <person name="Bond D.R."/>
            <person name="Torres C.I."/>
        </authorList>
    </citation>
    <scope>NUCLEOTIDE SEQUENCE [LARGE SCALE GENOMIC DNA]</scope>
    <source>
        <strain evidence="3">Z-0001</strain>
    </source>
</reference>
<keyword evidence="1" id="KW-0812">Transmembrane</keyword>
<feature type="transmembrane region" description="Helical" evidence="1">
    <location>
        <begin position="256"/>
        <end position="274"/>
    </location>
</feature>
<dbReference type="RefSeq" id="WP_052218411.1">
    <property type="nucleotide sequence ID" value="NZ_LGTE01000016.1"/>
</dbReference>
<feature type="transmembrane region" description="Helical" evidence="1">
    <location>
        <begin position="133"/>
        <end position="154"/>
    </location>
</feature>
<dbReference type="EMBL" id="LGTE01000016">
    <property type="protein sequence ID" value="KNZ69152.1"/>
    <property type="molecule type" value="Genomic_DNA"/>
</dbReference>
<organism evidence="2 3">
    <name type="scientific">Thermincola ferriacetica</name>
    <dbReference type="NCBI Taxonomy" id="281456"/>
    <lineage>
        <taxon>Bacteria</taxon>
        <taxon>Bacillati</taxon>
        <taxon>Bacillota</taxon>
        <taxon>Clostridia</taxon>
        <taxon>Eubacteriales</taxon>
        <taxon>Thermincolaceae</taxon>
        <taxon>Thermincola</taxon>
    </lineage>
</organism>